<dbReference type="Proteomes" id="UP000655751">
    <property type="component" value="Unassembled WGS sequence"/>
</dbReference>
<evidence type="ECO:0000313" key="1">
    <source>
        <dbReference type="EMBL" id="MBH0778184.1"/>
    </source>
</evidence>
<protein>
    <submittedName>
        <fullName evidence="1">Uncharacterized protein</fullName>
    </submittedName>
</protein>
<evidence type="ECO:0000313" key="2">
    <source>
        <dbReference type="Proteomes" id="UP000655751"/>
    </source>
</evidence>
<sequence>MQSELPAPDVLWGRTLVVQVVQDPDGSGQLGELTGGRVTFDMGYQDNWFTLVRYRGGKAVVFGRGRDETYIAPEHPQDLLAGAPPWVPADELTAPALREEIDFVRWWDGRWGHADRLESLRVDYETAVALYPLLESEQLVAVFTESLPGVTHEEVAALFTAAESGTVKAELLAGLDAELSDAVIGYLTRGGVMADAEAVFDPLPAPATGPRPRRRITSARHRRQLVDAMIEASEMTRNAPPDTPELTDLLARIELLHHDFGHVDFAFRVGRGIGVGAPRNLRRIPSGLRRLRDIEAGESGRWLFIRFLVTDRHIRVERAYDHWPSWYPRNPYDNDPDRRDLLDELTHRAPSARPPWAEIAADEYAYAFD</sequence>
<dbReference type="AlphaFoldDB" id="A0A931IB53"/>
<keyword evidence="2" id="KW-1185">Reference proteome</keyword>
<accession>A0A931IB53</accession>
<dbReference type="RefSeq" id="WP_196150507.1">
    <property type="nucleotide sequence ID" value="NZ_JADMLG010000007.1"/>
</dbReference>
<organism evidence="1 2">
    <name type="scientific">Nocardia bovistercoris</name>
    <dbReference type="NCBI Taxonomy" id="2785916"/>
    <lineage>
        <taxon>Bacteria</taxon>
        <taxon>Bacillati</taxon>
        <taxon>Actinomycetota</taxon>
        <taxon>Actinomycetes</taxon>
        <taxon>Mycobacteriales</taxon>
        <taxon>Nocardiaceae</taxon>
        <taxon>Nocardia</taxon>
    </lineage>
</organism>
<dbReference type="EMBL" id="JADMLG010000007">
    <property type="protein sequence ID" value="MBH0778184.1"/>
    <property type="molecule type" value="Genomic_DNA"/>
</dbReference>
<name>A0A931IB53_9NOCA</name>
<gene>
    <name evidence="1" type="ORF">IT779_18040</name>
</gene>
<reference evidence="1" key="1">
    <citation type="submission" date="2020-11" db="EMBL/GenBank/DDBJ databases">
        <title>Nocardia NEAU-351.nov., a novel actinomycete isolated from the cow dung.</title>
        <authorList>
            <person name="Zhang X."/>
        </authorList>
    </citation>
    <scope>NUCLEOTIDE SEQUENCE</scope>
    <source>
        <strain evidence="1">NEAU-351</strain>
    </source>
</reference>
<comment type="caution">
    <text evidence="1">The sequence shown here is derived from an EMBL/GenBank/DDBJ whole genome shotgun (WGS) entry which is preliminary data.</text>
</comment>
<proteinExistence type="predicted"/>